<dbReference type="NCBIfam" id="TIGR04085">
    <property type="entry name" value="rSAM_more_4Fe4S"/>
    <property type="match status" value="1"/>
</dbReference>
<accession>A0A1I0H5C6</accession>
<evidence type="ECO:0000313" key="1">
    <source>
        <dbReference type="EMBL" id="SET78820.1"/>
    </source>
</evidence>
<gene>
    <name evidence="1" type="ORF">SAMN04487771_10441</name>
</gene>
<protein>
    <submittedName>
        <fullName evidence="1">Radical SAM additional 4Fe4S-binding SPASM domain-containing protein</fullName>
    </submittedName>
</protein>
<dbReference type="RefSeq" id="WP_143050860.1">
    <property type="nucleotide sequence ID" value="NZ_FOIL01000044.1"/>
</dbReference>
<dbReference type="InterPro" id="IPR023885">
    <property type="entry name" value="4Fe4S-binding_SPASM_dom"/>
</dbReference>
<organism evidence="1 2">
    <name type="scientific">[Clostridium] aminophilum</name>
    <dbReference type="NCBI Taxonomy" id="1526"/>
    <lineage>
        <taxon>Bacteria</taxon>
        <taxon>Bacillati</taxon>
        <taxon>Bacillota</taxon>
        <taxon>Clostridia</taxon>
        <taxon>Lachnospirales</taxon>
        <taxon>Lachnospiraceae</taxon>
    </lineage>
</organism>
<dbReference type="AlphaFoldDB" id="A0A1I0H5C6"/>
<feature type="non-terminal residue" evidence="1">
    <location>
        <position position="1"/>
    </location>
</feature>
<proteinExistence type="predicted"/>
<dbReference type="OrthoDB" id="9792276at2"/>
<evidence type="ECO:0000313" key="2">
    <source>
        <dbReference type="Proteomes" id="UP000199820"/>
    </source>
</evidence>
<dbReference type="Proteomes" id="UP000199820">
    <property type="component" value="Unassembled WGS sequence"/>
</dbReference>
<name>A0A1I0H5C6_9FIRM</name>
<sequence length="79" mass="8980">GITETRLVNEFKSCNVYSRPECMNCWARMYCAGGCSANALHSTGDIHGVYEYGCKLFRKRMECALMMKVAEAQMRAEKE</sequence>
<dbReference type="InterPro" id="IPR013785">
    <property type="entry name" value="Aldolase_TIM"/>
</dbReference>
<reference evidence="1 2" key="1">
    <citation type="submission" date="2016-10" db="EMBL/GenBank/DDBJ databases">
        <authorList>
            <person name="de Groot N.N."/>
        </authorList>
    </citation>
    <scope>NUCLEOTIDE SEQUENCE [LARGE SCALE GENOMIC DNA]</scope>
    <source>
        <strain evidence="1 2">KH1P1</strain>
    </source>
</reference>
<keyword evidence="2" id="KW-1185">Reference proteome</keyword>
<dbReference type="Gene3D" id="3.20.20.70">
    <property type="entry name" value="Aldolase class I"/>
    <property type="match status" value="1"/>
</dbReference>
<dbReference type="EMBL" id="FOIL01000044">
    <property type="protein sequence ID" value="SET78820.1"/>
    <property type="molecule type" value="Genomic_DNA"/>
</dbReference>